<dbReference type="GeneID" id="90075457"/>
<proteinExistence type="inferred from homology"/>
<evidence type="ECO:0000256" key="4">
    <source>
        <dbReference type="RuleBase" id="RU363019"/>
    </source>
</evidence>
<dbReference type="PROSITE" id="PS00170">
    <property type="entry name" value="CSA_PPIASE_1"/>
    <property type="match status" value="1"/>
</dbReference>
<dbReference type="Pfam" id="PF00160">
    <property type="entry name" value="Pro_isomerase"/>
    <property type="match status" value="1"/>
</dbReference>
<feature type="domain" description="PPIase cyclophilin-type" evidence="6">
    <location>
        <begin position="32"/>
        <end position="189"/>
    </location>
</feature>
<keyword evidence="3 4" id="KW-0413">Isomerase</keyword>
<dbReference type="PANTHER" id="PTHR11071:SF561">
    <property type="entry name" value="PEPTIDYL-PROLYL CIS-TRANS ISOMERASE D-RELATED"/>
    <property type="match status" value="1"/>
</dbReference>
<evidence type="ECO:0000256" key="2">
    <source>
        <dbReference type="ARBA" id="ARBA00023110"/>
    </source>
</evidence>
<dbReference type="InterPro" id="IPR020892">
    <property type="entry name" value="Cyclophilin-type_PPIase_CS"/>
</dbReference>
<keyword evidence="5" id="KW-1133">Transmembrane helix</keyword>
<keyword evidence="5" id="KW-0472">Membrane</keyword>
<evidence type="ECO:0000259" key="6">
    <source>
        <dbReference type="PROSITE" id="PS50072"/>
    </source>
</evidence>
<keyword evidence="5" id="KW-0812">Transmembrane</keyword>
<reference evidence="7 8" key="1">
    <citation type="journal article" date="2023" name="Elife">
        <title>Identification of key yeast species and microbe-microbe interactions impacting larval growth of Drosophila in the wild.</title>
        <authorList>
            <person name="Mure A."/>
            <person name="Sugiura Y."/>
            <person name="Maeda R."/>
            <person name="Honda K."/>
            <person name="Sakurai N."/>
            <person name="Takahashi Y."/>
            <person name="Watada M."/>
            <person name="Katoh T."/>
            <person name="Gotoh A."/>
            <person name="Gotoh Y."/>
            <person name="Taniguchi I."/>
            <person name="Nakamura K."/>
            <person name="Hayashi T."/>
            <person name="Katayama T."/>
            <person name="Uemura T."/>
            <person name="Hattori Y."/>
        </authorList>
    </citation>
    <scope>NUCLEOTIDE SEQUENCE [LARGE SCALE GENOMIC DNA]</scope>
    <source>
        <strain evidence="7 8">SC-9</strain>
    </source>
</reference>
<name>A0AAV5QRG3_9ASCO</name>
<evidence type="ECO:0000313" key="8">
    <source>
        <dbReference type="Proteomes" id="UP001360560"/>
    </source>
</evidence>
<feature type="signal peptide" evidence="4">
    <location>
        <begin position="1"/>
        <end position="19"/>
    </location>
</feature>
<dbReference type="GO" id="GO:0005783">
    <property type="term" value="C:endoplasmic reticulum"/>
    <property type="evidence" value="ECO:0007669"/>
    <property type="project" value="TreeGrafter"/>
</dbReference>
<comment type="similarity">
    <text evidence="4">Belongs to the cyclophilin-type PPIase family.</text>
</comment>
<dbReference type="EMBL" id="BTFZ01000012">
    <property type="protein sequence ID" value="GMM37482.1"/>
    <property type="molecule type" value="Genomic_DNA"/>
</dbReference>
<keyword evidence="4" id="KW-0732">Signal</keyword>
<evidence type="ECO:0000313" key="7">
    <source>
        <dbReference type="EMBL" id="GMM37482.1"/>
    </source>
</evidence>
<protein>
    <recommendedName>
        <fullName evidence="4">Peptidyl-prolyl cis-trans isomerase</fullName>
        <shortName evidence="4">PPIase</shortName>
        <ecNumber evidence="4">5.2.1.8</ecNumber>
    </recommendedName>
</protein>
<feature type="chain" id="PRO_5043091836" description="Peptidyl-prolyl cis-trans isomerase" evidence="4">
    <location>
        <begin position="20"/>
        <end position="251"/>
    </location>
</feature>
<comment type="function">
    <text evidence="4">PPIases accelerate the folding of proteins. It catalyzes the cis-trans isomerization of proline imidic peptide bonds in oligopeptides.</text>
</comment>
<dbReference type="GO" id="GO:0003755">
    <property type="term" value="F:peptidyl-prolyl cis-trans isomerase activity"/>
    <property type="evidence" value="ECO:0007669"/>
    <property type="project" value="UniProtKB-UniRule"/>
</dbReference>
<feature type="transmembrane region" description="Helical" evidence="5">
    <location>
        <begin position="215"/>
        <end position="232"/>
    </location>
</feature>
<organism evidence="7 8">
    <name type="scientific">Saccharomycopsis crataegensis</name>
    <dbReference type="NCBI Taxonomy" id="43959"/>
    <lineage>
        <taxon>Eukaryota</taxon>
        <taxon>Fungi</taxon>
        <taxon>Dikarya</taxon>
        <taxon>Ascomycota</taxon>
        <taxon>Saccharomycotina</taxon>
        <taxon>Saccharomycetes</taxon>
        <taxon>Saccharomycopsidaceae</taxon>
        <taxon>Saccharomycopsis</taxon>
    </lineage>
</organism>
<dbReference type="GO" id="GO:0006457">
    <property type="term" value="P:protein folding"/>
    <property type="evidence" value="ECO:0007669"/>
    <property type="project" value="InterPro"/>
</dbReference>
<dbReference type="GO" id="GO:0000324">
    <property type="term" value="C:fungal-type vacuole"/>
    <property type="evidence" value="ECO:0007669"/>
    <property type="project" value="TreeGrafter"/>
</dbReference>
<dbReference type="EC" id="5.2.1.8" evidence="4"/>
<dbReference type="SUPFAM" id="SSF50891">
    <property type="entry name" value="Cyclophilin-like"/>
    <property type="match status" value="1"/>
</dbReference>
<keyword evidence="8" id="KW-1185">Reference proteome</keyword>
<comment type="catalytic activity">
    <reaction evidence="1 4">
        <text>[protein]-peptidylproline (omega=180) = [protein]-peptidylproline (omega=0)</text>
        <dbReference type="Rhea" id="RHEA:16237"/>
        <dbReference type="Rhea" id="RHEA-COMP:10747"/>
        <dbReference type="Rhea" id="RHEA-COMP:10748"/>
        <dbReference type="ChEBI" id="CHEBI:83833"/>
        <dbReference type="ChEBI" id="CHEBI:83834"/>
        <dbReference type="EC" id="5.2.1.8"/>
    </reaction>
</comment>
<sequence length="251" mass="27874">MLLQNILFLFLSLPFLAWSAPVDDPPITHEVWFDISQGEESLGRITLGLFGTVVPKSVENFVAFAEGWNGVGYKGTIFHRIIKGFMIQGGDFERGDGTGGYSIFGKKMPDENFALEFKKPGYLAYANSGPDSNGSQFFITTAITDWLNGHHVVFGKVIDGLKTVATTENVKTGRNDKPVVDVVISDVGVKKLEVSDTDEADWEQSTKPVEASHKGWVLFVLLIFIGITIYGIRLRSLQAKEIKEEIEFHRI</sequence>
<evidence type="ECO:0000256" key="1">
    <source>
        <dbReference type="ARBA" id="ARBA00000971"/>
    </source>
</evidence>
<dbReference type="RefSeq" id="XP_064854478.1">
    <property type="nucleotide sequence ID" value="XM_064998406.1"/>
</dbReference>
<accession>A0AAV5QRG3</accession>
<dbReference type="GO" id="GO:0016018">
    <property type="term" value="F:cyclosporin A binding"/>
    <property type="evidence" value="ECO:0007669"/>
    <property type="project" value="TreeGrafter"/>
</dbReference>
<dbReference type="PROSITE" id="PS50072">
    <property type="entry name" value="CSA_PPIASE_2"/>
    <property type="match status" value="1"/>
</dbReference>
<dbReference type="PANTHER" id="PTHR11071">
    <property type="entry name" value="PEPTIDYL-PROLYL CIS-TRANS ISOMERASE"/>
    <property type="match status" value="1"/>
</dbReference>
<keyword evidence="2 4" id="KW-0697">Rotamase</keyword>
<dbReference type="Gene3D" id="2.40.100.10">
    <property type="entry name" value="Cyclophilin-like"/>
    <property type="match status" value="1"/>
</dbReference>
<comment type="caution">
    <text evidence="7">The sequence shown here is derived from an EMBL/GenBank/DDBJ whole genome shotgun (WGS) entry which is preliminary data.</text>
</comment>
<dbReference type="FunFam" id="2.40.100.10:FF:000001">
    <property type="entry name" value="Peptidyl-prolyl cis-trans isomerase"/>
    <property type="match status" value="1"/>
</dbReference>
<dbReference type="Proteomes" id="UP001360560">
    <property type="component" value="Unassembled WGS sequence"/>
</dbReference>
<evidence type="ECO:0000256" key="3">
    <source>
        <dbReference type="ARBA" id="ARBA00023235"/>
    </source>
</evidence>
<dbReference type="PRINTS" id="PR00153">
    <property type="entry name" value="CSAPPISMRASE"/>
</dbReference>
<evidence type="ECO:0000256" key="5">
    <source>
        <dbReference type="SAM" id="Phobius"/>
    </source>
</evidence>
<dbReference type="InterPro" id="IPR002130">
    <property type="entry name" value="Cyclophilin-type_PPIase_dom"/>
</dbReference>
<dbReference type="AlphaFoldDB" id="A0AAV5QRG3"/>
<gene>
    <name evidence="7" type="ORF">DASC09_048070</name>
</gene>
<dbReference type="InterPro" id="IPR029000">
    <property type="entry name" value="Cyclophilin-like_dom_sf"/>
</dbReference>